<dbReference type="EMBL" id="DWUU01000026">
    <property type="protein sequence ID" value="HJD42272.1"/>
    <property type="molecule type" value="Genomic_DNA"/>
</dbReference>
<reference evidence="2" key="1">
    <citation type="journal article" date="2021" name="PeerJ">
        <title>Extensive microbial diversity within the chicken gut microbiome revealed by metagenomics and culture.</title>
        <authorList>
            <person name="Gilroy R."/>
            <person name="Ravi A."/>
            <person name="Getino M."/>
            <person name="Pursley I."/>
            <person name="Horton D.L."/>
            <person name="Alikhan N.F."/>
            <person name="Baker D."/>
            <person name="Gharbi K."/>
            <person name="Hall N."/>
            <person name="Watson M."/>
            <person name="Adriaenssens E.M."/>
            <person name="Foster-Nyarko E."/>
            <person name="Jarju S."/>
            <person name="Secka A."/>
            <person name="Antonio M."/>
            <person name="Oren A."/>
            <person name="Chaudhuri R.R."/>
            <person name="La Ragione R."/>
            <person name="Hildebrand F."/>
            <person name="Pallen M.J."/>
        </authorList>
    </citation>
    <scope>NUCLEOTIDE SEQUENCE</scope>
    <source>
        <strain evidence="2">ChiBcec15-3976</strain>
    </source>
</reference>
<keyword evidence="1" id="KW-0732">Signal</keyword>
<sequence length="183" mass="20283">MRKRWMTATTAALFAATMICGCSNPQKAGVKALEEGNYEEAQVQFEKLTEEDGKDAAEGWRGLGMARYEAEDYQGALDAFGQAVENGISPTVQMYNLMAVCAMQTEQYGPALEYIRSGLALADSASADEQPSDGLIQEMRFNEIICCERKADWESAKQKVTEYLEAYPDDEAAQREAEFLATR</sequence>
<reference evidence="2" key="2">
    <citation type="submission" date="2021-04" db="EMBL/GenBank/DDBJ databases">
        <authorList>
            <person name="Gilroy R."/>
        </authorList>
    </citation>
    <scope>NUCLEOTIDE SEQUENCE</scope>
    <source>
        <strain evidence="2">ChiBcec15-3976</strain>
    </source>
</reference>
<evidence type="ECO:0000256" key="1">
    <source>
        <dbReference type="SAM" id="SignalP"/>
    </source>
</evidence>
<evidence type="ECO:0000313" key="3">
    <source>
        <dbReference type="Proteomes" id="UP000823909"/>
    </source>
</evidence>
<dbReference type="PROSITE" id="PS51257">
    <property type="entry name" value="PROKAR_LIPOPROTEIN"/>
    <property type="match status" value="1"/>
</dbReference>
<protein>
    <submittedName>
        <fullName evidence="2">Tetratricopeptide repeat protein</fullName>
    </submittedName>
</protein>
<gene>
    <name evidence="2" type="ORF">H9910_04590</name>
</gene>
<proteinExistence type="predicted"/>
<dbReference type="Gene3D" id="1.25.40.10">
    <property type="entry name" value="Tetratricopeptide repeat domain"/>
    <property type="match status" value="2"/>
</dbReference>
<dbReference type="Proteomes" id="UP000823909">
    <property type="component" value="Unassembled WGS sequence"/>
</dbReference>
<comment type="caution">
    <text evidence="2">The sequence shown here is derived from an EMBL/GenBank/DDBJ whole genome shotgun (WGS) entry which is preliminary data.</text>
</comment>
<dbReference type="InterPro" id="IPR019734">
    <property type="entry name" value="TPR_rpt"/>
</dbReference>
<name>A0A9D2U780_9FIRM</name>
<evidence type="ECO:0000313" key="2">
    <source>
        <dbReference type="EMBL" id="HJD42272.1"/>
    </source>
</evidence>
<dbReference type="AlphaFoldDB" id="A0A9D2U780"/>
<dbReference type="Pfam" id="PF13432">
    <property type="entry name" value="TPR_16"/>
    <property type="match status" value="1"/>
</dbReference>
<dbReference type="SUPFAM" id="SSF48452">
    <property type="entry name" value="TPR-like"/>
    <property type="match status" value="1"/>
</dbReference>
<feature type="chain" id="PRO_5039444679" evidence="1">
    <location>
        <begin position="29"/>
        <end position="183"/>
    </location>
</feature>
<dbReference type="InterPro" id="IPR011990">
    <property type="entry name" value="TPR-like_helical_dom_sf"/>
</dbReference>
<organism evidence="2 3">
    <name type="scientific">Candidatus Mediterraneibacter quadrami</name>
    <dbReference type="NCBI Taxonomy" id="2838684"/>
    <lineage>
        <taxon>Bacteria</taxon>
        <taxon>Bacillati</taxon>
        <taxon>Bacillota</taxon>
        <taxon>Clostridia</taxon>
        <taxon>Lachnospirales</taxon>
        <taxon>Lachnospiraceae</taxon>
        <taxon>Mediterraneibacter</taxon>
    </lineage>
</organism>
<accession>A0A9D2U780</accession>
<feature type="signal peptide" evidence="1">
    <location>
        <begin position="1"/>
        <end position="28"/>
    </location>
</feature>
<dbReference type="SMART" id="SM00028">
    <property type="entry name" value="TPR"/>
    <property type="match status" value="2"/>
</dbReference>